<gene>
    <name evidence="1" type="ORF">IE53DRAFT_270919</name>
</gene>
<dbReference type="Proteomes" id="UP000245626">
    <property type="component" value="Unassembled WGS sequence"/>
</dbReference>
<protein>
    <submittedName>
        <fullName evidence="1">Uncharacterized protein</fullName>
    </submittedName>
</protein>
<evidence type="ECO:0000313" key="2">
    <source>
        <dbReference type="Proteomes" id="UP000245626"/>
    </source>
</evidence>
<keyword evidence="2" id="KW-1185">Reference proteome</keyword>
<proteinExistence type="predicted"/>
<reference evidence="1 2" key="1">
    <citation type="journal article" date="2018" name="Mol. Biol. Evol.">
        <title>Broad Genomic Sampling Reveals a Smut Pathogenic Ancestry of the Fungal Clade Ustilaginomycotina.</title>
        <authorList>
            <person name="Kijpornyongpan T."/>
            <person name="Mondo S.J."/>
            <person name="Barry K."/>
            <person name="Sandor L."/>
            <person name="Lee J."/>
            <person name="Lipzen A."/>
            <person name="Pangilinan J."/>
            <person name="LaButti K."/>
            <person name="Hainaut M."/>
            <person name="Henrissat B."/>
            <person name="Grigoriev I.V."/>
            <person name="Spatafora J.W."/>
            <person name="Aime M.C."/>
        </authorList>
    </citation>
    <scope>NUCLEOTIDE SEQUENCE [LARGE SCALE GENOMIC DNA]</scope>
    <source>
        <strain evidence="1 2">SA 807</strain>
    </source>
</reference>
<organism evidence="1 2">
    <name type="scientific">Violaceomyces palustris</name>
    <dbReference type="NCBI Taxonomy" id="1673888"/>
    <lineage>
        <taxon>Eukaryota</taxon>
        <taxon>Fungi</taxon>
        <taxon>Dikarya</taxon>
        <taxon>Basidiomycota</taxon>
        <taxon>Ustilaginomycotina</taxon>
        <taxon>Ustilaginomycetes</taxon>
        <taxon>Violaceomycetales</taxon>
        <taxon>Violaceomycetaceae</taxon>
        <taxon>Violaceomyces</taxon>
    </lineage>
</organism>
<accession>A0ACD0NMW4</accession>
<evidence type="ECO:0000313" key="1">
    <source>
        <dbReference type="EMBL" id="PWN47105.1"/>
    </source>
</evidence>
<sequence length="740" mass="82642">MRRTQPFRAVVLLGCMTFFLTSLFYLAHDFIPASSRLIGWQANQFVYQPKSKTAGSAPQTLPGAPPSPSPNSNFASELDQTNLPSYPLDAYAPLLANPAPLTEIAVKSCLPLTSCSPKSTQQQDTLLGKWVKVDRALDPSVAFGESSGGVIAGLFSTFEQRHIFYRKSMRLDVPRVVEIKLVETGQPKPKGVGWHRAKNNLRTKYMRLWGGSKGLHLYYMTRGGSSTEDEAQDGIEESRDDHVDGRATKRQGPPPVEAITELDVTYGDNPPWPGFEPAGVIVKENRALGQSRTTLTFRRMPSRVPPASPPPFKKDGTFKILQLADLHFSVNPEPCRDVKKKDCVAKNDTLAMIDSWLDKERPDMVVLTGDQLNGQSTSWDERSVLSLVTAALIKRKLPWAAIFGNHDSESGPMSREEQMHTVQNMPYSLTMTGPSNIHGTGNYYLKLKSPTPDRTHVFTLWFLDSGTRAPKDPWKPWNKPGYDWIRKDQVDWFVKKWEGIKDTLLPYQPDGGEDLGPQWIKRAGEEEEQMRRSGSSRRRSISSSRARTEMRPRRLASEGSVQDRDQEVKGKPSDKEWQASADQGRRLGKPPSIIFTHIPVPEAFSPVDLDENGRQLIFGSREETATAKGGQSSKGIFDAALGINAKVKVSEEAEGGVRAKLYGGIKMFVHGHMHLNEDCRRVRGIWICFGGGSSLAGYGKIGIKRRSRVIEISEWGQKLKSWHLLELDPQRVDEVMLPTP</sequence>
<name>A0ACD0NMW4_9BASI</name>
<dbReference type="EMBL" id="KZ820544">
    <property type="protein sequence ID" value="PWN47105.1"/>
    <property type="molecule type" value="Genomic_DNA"/>
</dbReference>